<feature type="region of interest" description="Disordered" evidence="2">
    <location>
        <begin position="861"/>
        <end position="889"/>
    </location>
</feature>
<name>A0A8H6S5T8_9AGAR</name>
<organism evidence="3 4">
    <name type="scientific">Mycena indigotica</name>
    <dbReference type="NCBI Taxonomy" id="2126181"/>
    <lineage>
        <taxon>Eukaryota</taxon>
        <taxon>Fungi</taxon>
        <taxon>Dikarya</taxon>
        <taxon>Basidiomycota</taxon>
        <taxon>Agaricomycotina</taxon>
        <taxon>Agaricomycetes</taxon>
        <taxon>Agaricomycetidae</taxon>
        <taxon>Agaricales</taxon>
        <taxon>Marasmiineae</taxon>
        <taxon>Mycenaceae</taxon>
        <taxon>Mycena</taxon>
    </lineage>
</organism>
<dbReference type="AlphaFoldDB" id="A0A8H6S5T8"/>
<evidence type="ECO:0000313" key="3">
    <source>
        <dbReference type="EMBL" id="KAF7293645.1"/>
    </source>
</evidence>
<feature type="region of interest" description="Disordered" evidence="2">
    <location>
        <begin position="293"/>
        <end position="342"/>
    </location>
</feature>
<dbReference type="Pfam" id="PF18759">
    <property type="entry name" value="Plavaka"/>
    <property type="match status" value="1"/>
</dbReference>
<reference evidence="3" key="1">
    <citation type="submission" date="2020-05" db="EMBL/GenBank/DDBJ databases">
        <title>Mycena genomes resolve the evolution of fungal bioluminescence.</title>
        <authorList>
            <person name="Tsai I.J."/>
        </authorList>
    </citation>
    <scope>NUCLEOTIDE SEQUENCE</scope>
    <source>
        <strain evidence="3">171206Taipei</strain>
    </source>
</reference>
<evidence type="ECO:0000256" key="2">
    <source>
        <dbReference type="SAM" id="MobiDB-lite"/>
    </source>
</evidence>
<keyword evidence="1" id="KW-0175">Coiled coil</keyword>
<dbReference type="OrthoDB" id="3269417at2759"/>
<dbReference type="EMBL" id="JACAZF010000010">
    <property type="protein sequence ID" value="KAF7293645.1"/>
    <property type="molecule type" value="Genomic_DNA"/>
</dbReference>
<comment type="caution">
    <text evidence="3">The sequence shown here is derived from an EMBL/GenBank/DDBJ whole genome shotgun (WGS) entry which is preliminary data.</text>
</comment>
<dbReference type="RefSeq" id="XP_037215808.1">
    <property type="nucleotide sequence ID" value="XM_037367976.1"/>
</dbReference>
<sequence>MPVIQVAIPRLTAPRRNIMLTSSDDPATFQTFLKTRGITLPVLSNTTYPAPAGSASAPANRTGARTSLPASDSLFTPLDRTILRSLALPYLLFFPGCACFEFFPCSSSDFILSIAEKDMSDSEISVRAKLRLLTADYNELETAQKALVANYEQMEDELEFTTERNKPSAQVELETELVTAHESYLKKSAQLDKATGQIKSLQKSCHALYKNSKASQSEVKRLEVDNQLLLQDMAGIKLVLHNAQVALTEAHEQSNTNISALTGLNRALEDALEMLDPHSDAVDVSMDSLDVSQDEIQVDNPEPQRYRKSGLPDRRRHPPAKLNDAAPPPPTSYSPTRTTPQCWVRTEPNKFGLYKVYPRRPTHDPDETITLDDLYHAAKPTASHIDWNNLPLPKEPWYYSFPNASVAHIIKYHVEEENAGSIESDGVNLHDLPRPFSTKKFLDDLDKKGIEPLGVTEEWINSSVQLKLPCVGHPQKEDDAPVFTVTDIHYRSLLDSIREVLQESPDIVLYDPATPLNSDGLPTLPSHHEEVFGEIYTSAAMLEAFQAIPQPPPPQSPDDPVESIIMALMIWSDATHLAQFGTASLWPGYTFFGNHPKEFRAKPSSNAGFHQAYFASLPDSIHDEYCQHYGCDMSDKVYTHLKRELFHRIWDLLLSEDFLDAYENGIKITEQRQSIGNPLISAQGPAGHDQEHGWPALPPLFHRAKFLELMTIPDAKTIEDARRAIFENGFAVAGSSINKMLKQNSWVPVRNTFSKLNTDKTPFNFYDMLVPDLLHEVELGVAKAIITHLIRMLQTFENCILPVIDGLFPLHQKLVNQLCFELALWHGYAKLRMHTTTTIGLFQTATTDLLTTIRAFRKGDGKHQNLRAAPRTTSEDQEGPKGSSGSSGTAVCICCSPSSTHQKKG</sequence>
<feature type="coiled-coil region" evidence="1">
    <location>
        <begin position="137"/>
        <end position="164"/>
    </location>
</feature>
<proteinExistence type="predicted"/>
<protein>
    <submittedName>
        <fullName evidence="3">Uncharacterized protein</fullName>
    </submittedName>
</protein>
<dbReference type="Proteomes" id="UP000636479">
    <property type="component" value="Unassembled WGS sequence"/>
</dbReference>
<evidence type="ECO:0000313" key="4">
    <source>
        <dbReference type="Proteomes" id="UP000636479"/>
    </source>
</evidence>
<accession>A0A8H6S5T8</accession>
<keyword evidence="4" id="KW-1185">Reference proteome</keyword>
<gene>
    <name evidence="3" type="ORF">MIND_01144100</name>
</gene>
<dbReference type="InterPro" id="IPR041078">
    <property type="entry name" value="Plavaka"/>
</dbReference>
<dbReference type="GeneID" id="59350492"/>
<feature type="compositionally biased region" description="Basic and acidic residues" evidence="2">
    <location>
        <begin position="302"/>
        <end position="313"/>
    </location>
</feature>
<evidence type="ECO:0000256" key="1">
    <source>
        <dbReference type="SAM" id="Coils"/>
    </source>
</evidence>